<evidence type="ECO:0000256" key="1">
    <source>
        <dbReference type="SAM" id="MobiDB-lite"/>
    </source>
</evidence>
<dbReference type="EMBL" id="GG738857">
    <property type="protein sequence ID" value="EFC46779.1"/>
    <property type="molecule type" value="Genomic_DNA"/>
</dbReference>
<dbReference type="RefSeq" id="XP_002679523.1">
    <property type="nucleotide sequence ID" value="XM_002679477.1"/>
</dbReference>
<reference evidence="2 3" key="1">
    <citation type="journal article" date="2010" name="Cell">
        <title>The genome of Naegleria gruberi illuminates early eukaryotic versatility.</title>
        <authorList>
            <person name="Fritz-Laylin L.K."/>
            <person name="Prochnik S.E."/>
            <person name="Ginger M.L."/>
            <person name="Dacks J.B."/>
            <person name="Carpenter M.L."/>
            <person name="Field M.C."/>
            <person name="Kuo A."/>
            <person name="Paredez A."/>
            <person name="Chapman J."/>
            <person name="Pham J."/>
            <person name="Shu S."/>
            <person name="Neupane R."/>
            <person name="Cipriano M."/>
            <person name="Mancuso J."/>
            <person name="Tu H."/>
            <person name="Salamov A."/>
            <person name="Lindquist E."/>
            <person name="Shapiro H."/>
            <person name="Lucas S."/>
            <person name="Grigoriev I.V."/>
            <person name="Cande W.Z."/>
            <person name="Fulton C."/>
            <person name="Rokhsar D.S."/>
            <person name="Dawson S.C."/>
        </authorList>
    </citation>
    <scope>NUCLEOTIDE SEQUENCE [LARGE SCALE GENOMIC DNA]</scope>
    <source>
        <strain evidence="2 3">NEG-M</strain>
    </source>
</reference>
<organism evidence="3">
    <name type="scientific">Naegleria gruberi</name>
    <name type="common">Amoeba</name>
    <dbReference type="NCBI Taxonomy" id="5762"/>
    <lineage>
        <taxon>Eukaryota</taxon>
        <taxon>Discoba</taxon>
        <taxon>Heterolobosea</taxon>
        <taxon>Tetramitia</taxon>
        <taxon>Eutetramitia</taxon>
        <taxon>Vahlkampfiidae</taxon>
        <taxon>Naegleria</taxon>
    </lineage>
</organism>
<evidence type="ECO:0000313" key="3">
    <source>
        <dbReference type="Proteomes" id="UP000006671"/>
    </source>
</evidence>
<dbReference type="Proteomes" id="UP000006671">
    <property type="component" value="Unassembled WGS sequence"/>
</dbReference>
<evidence type="ECO:0000313" key="2">
    <source>
        <dbReference type="EMBL" id="EFC46779.1"/>
    </source>
</evidence>
<dbReference type="AlphaFoldDB" id="D2V901"/>
<keyword evidence="3" id="KW-1185">Reference proteome</keyword>
<dbReference type="VEuPathDB" id="AmoebaDB:NAEGRDRAFT_65341"/>
<accession>D2V901</accession>
<dbReference type="InParanoid" id="D2V901"/>
<dbReference type="GeneID" id="8859766"/>
<gene>
    <name evidence="2" type="ORF">NAEGRDRAFT_65341</name>
</gene>
<proteinExistence type="predicted"/>
<protein>
    <submittedName>
        <fullName evidence="2">Predicted protein</fullName>
    </submittedName>
</protein>
<sequence>MINVEDQLEILKSGDLLSKLKISSKPTRMVILVENINSIFQNVLINEAKKYCGGKTSKIIHEQANPVNNPINVSFVYNEKAMIMYINVSKEKNKLKKLVTEEEHVTFFKISKSQTQINEADIFGNLENQISKFVFNEEQEKRKRTVEDEDKEKKKRRDDCEEELEQEEIVNGNPHYMDSYEKGIYNILKSVWLRNNK</sequence>
<dbReference type="KEGG" id="ngr:NAEGRDRAFT_65341"/>
<feature type="region of interest" description="Disordered" evidence="1">
    <location>
        <begin position="144"/>
        <end position="166"/>
    </location>
</feature>
<name>D2V901_NAEGR</name>